<feature type="domain" description="TOG" evidence="5">
    <location>
        <begin position="4"/>
        <end position="232"/>
    </location>
</feature>
<reference evidence="6" key="1">
    <citation type="submission" date="2021-02" db="EMBL/GenBank/DDBJ databases">
        <authorList>
            <person name="Nowell W R."/>
        </authorList>
    </citation>
    <scope>NUCLEOTIDE SEQUENCE</scope>
</reference>
<dbReference type="InterPro" id="IPR011989">
    <property type="entry name" value="ARM-like"/>
</dbReference>
<feature type="domain" description="TOG" evidence="5">
    <location>
        <begin position="276"/>
        <end position="512"/>
    </location>
</feature>
<protein>
    <recommendedName>
        <fullName evidence="5">TOG domain-containing protein</fullName>
    </recommendedName>
</protein>
<keyword evidence="2" id="KW-0963">Cytoplasm</keyword>
<dbReference type="GO" id="GO:0007051">
    <property type="term" value="P:spindle organization"/>
    <property type="evidence" value="ECO:0007669"/>
    <property type="project" value="InterPro"/>
</dbReference>
<evidence type="ECO:0000256" key="1">
    <source>
        <dbReference type="ARBA" id="ARBA00004245"/>
    </source>
</evidence>
<dbReference type="Proteomes" id="UP000663845">
    <property type="component" value="Unassembled WGS sequence"/>
</dbReference>
<dbReference type="FunFam" id="1.25.10.10:FF:000019">
    <property type="entry name" value="Cytoskeleton-associated protein 5"/>
    <property type="match status" value="1"/>
</dbReference>
<dbReference type="InterPro" id="IPR048491">
    <property type="entry name" value="XMAP215_CLASP_TOG"/>
</dbReference>
<dbReference type="EMBL" id="CAJOAZ010000446">
    <property type="protein sequence ID" value="CAF3650596.1"/>
    <property type="molecule type" value="Genomic_DNA"/>
</dbReference>
<sequence length="765" mass="85159">MATNGGIDDNEWQKLPCDQKVQHKAWKARMTGYEECVTLFRTQNSDQSPEFMKYVSLMKKFVIDSNENAREKALDAVFAFVEEANIAGKTVNEVASGIITKCLNARSKMKERAFDIILMYIEIEKQVEITEELVKGLENKQPKIVQACLELLRKGLSEFGSKVLPIKPFLKQVIPLLDDRDKTVRDESKLLIVEIYKWIGKQTLMPMIQNVKPIQMQELQTEFDKLDLNGIDKPRQTRFLRSQQELKQKMEETNIPSSVIIEDPNLDMQEDLDPFEMLEPVNILERLSKEFYEKSESKQWKDRKEVLDDLLTLLTQNPKLTSDTDYSELVKILKKIIAKDSNIPVVLVAAKCLTALAKGLRKSFKNYAISVIEVCLDRCREKKTNVIEVLRETCDATYPGTNLEQFSEVAVTLLTHKTPIVRQCTQQFLTKCFAMATQNTLPKKLLKIYLSGLIKNTTEADASVRDSAFESLGMLWKCLGEKHVFPNLTDLDDLKLIKIKEYAEKSVLLNLRGEPRSNAPIIVSPTPAVTKKPTSIEIPITKSVPPKPAPVIKKRPAIVVAAAPPPAAAAAPPPAAAAPAAKPSIPTNESIEEKKKESRPPKSSAPVRIAPSRSKQTLVNTSLSNPKINSTKIRPNTAPISKSATISTTQSRNQRLVPVLLPPSTKIRPKPPLSTNRRSSIDLTASNLQRQSTSTGGSTSSLSSTNTQSSIPCTRLQTPTSSTTISILRSVSNDIISSPTPSNSNPKSRIPVRTMPMTIIKKSSA</sequence>
<accession>A0A815JJQ0</accession>
<evidence type="ECO:0000256" key="4">
    <source>
        <dbReference type="SAM" id="MobiDB-lite"/>
    </source>
</evidence>
<evidence type="ECO:0000313" key="6">
    <source>
        <dbReference type="EMBL" id="CAF1382090.1"/>
    </source>
</evidence>
<feature type="compositionally biased region" description="Polar residues" evidence="4">
    <location>
        <begin position="613"/>
        <end position="654"/>
    </location>
</feature>
<organism evidence="6 8">
    <name type="scientific">Adineta steineri</name>
    <dbReference type="NCBI Taxonomy" id="433720"/>
    <lineage>
        <taxon>Eukaryota</taxon>
        <taxon>Metazoa</taxon>
        <taxon>Spiralia</taxon>
        <taxon>Gnathifera</taxon>
        <taxon>Rotifera</taxon>
        <taxon>Eurotatoria</taxon>
        <taxon>Bdelloidea</taxon>
        <taxon>Adinetida</taxon>
        <taxon>Adinetidae</taxon>
        <taxon>Adineta</taxon>
    </lineage>
</organism>
<dbReference type="SMART" id="SM01349">
    <property type="entry name" value="TOG"/>
    <property type="match status" value="2"/>
</dbReference>
<dbReference type="GO" id="GO:0051010">
    <property type="term" value="F:microtubule plus-end binding"/>
    <property type="evidence" value="ECO:0007669"/>
    <property type="project" value="InterPro"/>
</dbReference>
<dbReference type="InterPro" id="IPR045110">
    <property type="entry name" value="XMAP215"/>
</dbReference>
<gene>
    <name evidence="6" type="ORF">JYZ213_LOCUS36722</name>
    <name evidence="7" type="ORF">OXD698_LOCUS8999</name>
</gene>
<dbReference type="FunFam" id="1.25.10.10:FF:000063">
    <property type="entry name" value="Putative cytoskeleton-associated protein 5"/>
    <property type="match status" value="1"/>
</dbReference>
<evidence type="ECO:0000313" key="7">
    <source>
        <dbReference type="EMBL" id="CAF3650596.1"/>
    </source>
</evidence>
<comment type="subcellular location">
    <subcellularLocation>
        <location evidence="1">Cytoplasm</location>
        <location evidence="1">Cytoskeleton</location>
    </subcellularLocation>
</comment>
<feature type="compositionally biased region" description="Polar residues" evidence="4">
    <location>
        <begin position="673"/>
        <end position="690"/>
    </location>
</feature>
<dbReference type="GO" id="GO:0030951">
    <property type="term" value="P:establishment or maintenance of microtubule cytoskeleton polarity"/>
    <property type="evidence" value="ECO:0007669"/>
    <property type="project" value="InterPro"/>
</dbReference>
<dbReference type="InterPro" id="IPR016024">
    <property type="entry name" value="ARM-type_fold"/>
</dbReference>
<dbReference type="Proteomes" id="UP000663844">
    <property type="component" value="Unassembled WGS sequence"/>
</dbReference>
<dbReference type="GO" id="GO:0061863">
    <property type="term" value="F:microtubule plus end polymerase"/>
    <property type="evidence" value="ECO:0007669"/>
    <property type="project" value="InterPro"/>
</dbReference>
<evidence type="ECO:0000313" key="8">
    <source>
        <dbReference type="Proteomes" id="UP000663845"/>
    </source>
</evidence>
<name>A0A815JJQ0_9BILA</name>
<dbReference type="SUPFAM" id="SSF48371">
    <property type="entry name" value="ARM repeat"/>
    <property type="match status" value="1"/>
</dbReference>
<evidence type="ECO:0000256" key="2">
    <source>
        <dbReference type="ARBA" id="ARBA00022490"/>
    </source>
</evidence>
<feature type="compositionally biased region" description="Low complexity" evidence="4">
    <location>
        <begin position="691"/>
        <end position="710"/>
    </location>
</feature>
<dbReference type="Gene3D" id="1.25.10.10">
    <property type="entry name" value="Leucine-rich Repeat Variant"/>
    <property type="match status" value="2"/>
</dbReference>
<proteinExistence type="predicted"/>
<evidence type="ECO:0000259" key="5">
    <source>
        <dbReference type="SMART" id="SM01349"/>
    </source>
</evidence>
<dbReference type="GO" id="GO:0046785">
    <property type="term" value="P:microtubule polymerization"/>
    <property type="evidence" value="ECO:0007669"/>
    <property type="project" value="InterPro"/>
</dbReference>
<feature type="compositionally biased region" description="Basic and acidic residues" evidence="4">
    <location>
        <begin position="591"/>
        <end position="600"/>
    </location>
</feature>
<dbReference type="InterPro" id="IPR034085">
    <property type="entry name" value="TOG"/>
</dbReference>
<dbReference type="Pfam" id="PF21041">
    <property type="entry name" value="XMAP215_CLASP_TOG"/>
    <property type="match status" value="2"/>
</dbReference>
<dbReference type="GO" id="GO:0005856">
    <property type="term" value="C:cytoskeleton"/>
    <property type="evidence" value="ECO:0007669"/>
    <property type="project" value="UniProtKB-SubCell"/>
</dbReference>
<feature type="region of interest" description="Disordered" evidence="4">
    <location>
        <begin position="566"/>
        <end position="722"/>
    </location>
</feature>
<dbReference type="EMBL" id="CAJNOG010000914">
    <property type="protein sequence ID" value="CAF1382090.1"/>
    <property type="molecule type" value="Genomic_DNA"/>
</dbReference>
<dbReference type="PANTHER" id="PTHR12609">
    <property type="entry name" value="MICROTUBULE ASSOCIATED PROTEIN XMAP215"/>
    <property type="match status" value="1"/>
</dbReference>
<keyword evidence="3" id="KW-0206">Cytoskeleton</keyword>
<dbReference type="AlphaFoldDB" id="A0A815JJQ0"/>
<comment type="caution">
    <text evidence="6">The sequence shown here is derived from an EMBL/GenBank/DDBJ whole genome shotgun (WGS) entry which is preliminary data.</text>
</comment>
<feature type="compositionally biased region" description="Polar residues" evidence="4">
    <location>
        <begin position="711"/>
        <end position="722"/>
    </location>
</feature>
<feature type="compositionally biased region" description="Pro residues" evidence="4">
    <location>
        <begin position="566"/>
        <end position="576"/>
    </location>
</feature>
<evidence type="ECO:0000256" key="3">
    <source>
        <dbReference type="ARBA" id="ARBA00023212"/>
    </source>
</evidence>